<feature type="transmembrane region" description="Helical" evidence="5">
    <location>
        <begin position="39"/>
        <end position="58"/>
    </location>
</feature>
<comment type="caution">
    <text evidence="6">The sequence shown here is derived from an EMBL/GenBank/DDBJ whole genome shotgun (WGS) entry which is preliminary data.</text>
</comment>
<dbReference type="Proteomes" id="UP000769157">
    <property type="component" value="Unassembled WGS sequence"/>
</dbReference>
<reference evidence="6" key="1">
    <citation type="journal article" date="2021" name="Open Biol.">
        <title>Shared evolutionary footprints suggest mitochondrial oxidative damage underlies multiple complex I losses in fungi.</title>
        <authorList>
            <person name="Schikora-Tamarit M.A."/>
            <person name="Marcet-Houben M."/>
            <person name="Nosek J."/>
            <person name="Gabaldon T."/>
        </authorList>
    </citation>
    <scope>NUCLEOTIDE SEQUENCE</scope>
    <source>
        <strain evidence="6">CBS6075</strain>
    </source>
</reference>
<dbReference type="Pfam" id="PF05637">
    <property type="entry name" value="Glyco_transf_34"/>
    <property type="match status" value="1"/>
</dbReference>
<dbReference type="PANTHER" id="PTHR31306">
    <property type="entry name" value="ALPHA-1,6-MANNOSYLTRANSFERASE MNN11-RELATED"/>
    <property type="match status" value="1"/>
</dbReference>
<evidence type="ECO:0000256" key="3">
    <source>
        <dbReference type="ARBA" id="ARBA00022679"/>
    </source>
</evidence>
<keyword evidence="7" id="KW-1185">Reference proteome</keyword>
<dbReference type="GeneID" id="70235920"/>
<evidence type="ECO:0000256" key="2">
    <source>
        <dbReference type="ARBA" id="ARBA00022676"/>
    </source>
</evidence>
<dbReference type="EMBL" id="JAEUBE010000295">
    <property type="protein sequence ID" value="KAH3665767.1"/>
    <property type="molecule type" value="Genomic_DNA"/>
</dbReference>
<dbReference type="GO" id="GO:0006487">
    <property type="term" value="P:protein N-linked glycosylation"/>
    <property type="evidence" value="ECO:0007669"/>
    <property type="project" value="TreeGrafter"/>
</dbReference>
<keyword evidence="5" id="KW-1133">Transmembrane helix</keyword>
<dbReference type="GO" id="GO:0000009">
    <property type="term" value="F:alpha-1,6-mannosyltransferase activity"/>
    <property type="evidence" value="ECO:0007669"/>
    <property type="project" value="TreeGrafter"/>
</dbReference>
<evidence type="ECO:0000256" key="4">
    <source>
        <dbReference type="SAM" id="MobiDB-lite"/>
    </source>
</evidence>
<dbReference type="Gene3D" id="3.90.550.10">
    <property type="entry name" value="Spore Coat Polysaccharide Biosynthesis Protein SpsA, Chain A"/>
    <property type="match status" value="1"/>
</dbReference>
<evidence type="ECO:0000313" key="6">
    <source>
        <dbReference type="EMBL" id="KAH3665767.1"/>
    </source>
</evidence>
<sequence>MHLGIPRRSDLRPKGKNKPLLPIPSALRSRFKDYSNKRTAIQAILILIIGNYIVNWLFSSSKVKHNFGHLTNQEALQTLQDNHGIYKNEISVGSKYIFPPIEHAPLLRELTLDRLFKNKVNPDNPQEKLYFYSDDDDLNDFNEIKDKSSSEDPLDQSLKAFKEHGRKVFRPSSGKKSPEIVLVTGVDFEKFEQSHLTKIVQNRVDYAHANGYGLYVRWIQEFTPTLQEYNNERNWAKLFILRAAMHAFPHAKYFWYLDQNAFIMRHDIELYSYLLEPKSLEPIMMRDQPIVLPNGAIKTYRKVKAEDMQIVITQTKDGINTDSFIVKNDIYGKGALEFWTDPLLRKYSSFTSDEKDALTHILQWHPVILSKTTIVPGRTICSLHSSNVAEEEDDTLFYQEDDFVVNFKGCDVHHTCELVLDSYWKKQQGTN</sequence>
<keyword evidence="2" id="KW-0328">Glycosyltransferase</keyword>
<evidence type="ECO:0000256" key="5">
    <source>
        <dbReference type="SAM" id="Phobius"/>
    </source>
</evidence>
<proteinExistence type="inferred from homology"/>
<protein>
    <submittedName>
        <fullName evidence="6">Uncharacterized protein</fullName>
    </submittedName>
</protein>
<dbReference type="InterPro" id="IPR008630">
    <property type="entry name" value="Glyco_trans_34"/>
</dbReference>
<evidence type="ECO:0000256" key="1">
    <source>
        <dbReference type="ARBA" id="ARBA00005664"/>
    </source>
</evidence>
<dbReference type="RefSeq" id="XP_046060971.1">
    <property type="nucleotide sequence ID" value="XM_046204981.1"/>
</dbReference>
<name>A0A9P8P5R0_9ASCO</name>
<dbReference type="AlphaFoldDB" id="A0A9P8P5R0"/>
<reference evidence="6" key="2">
    <citation type="submission" date="2021-01" db="EMBL/GenBank/DDBJ databases">
        <authorList>
            <person name="Schikora-Tamarit M.A."/>
        </authorList>
    </citation>
    <scope>NUCLEOTIDE SEQUENCE</scope>
    <source>
        <strain evidence="6">CBS6075</strain>
    </source>
</reference>
<dbReference type="GO" id="GO:0000136">
    <property type="term" value="C:mannan polymerase complex"/>
    <property type="evidence" value="ECO:0007669"/>
    <property type="project" value="TreeGrafter"/>
</dbReference>
<dbReference type="InterPro" id="IPR029044">
    <property type="entry name" value="Nucleotide-diphossugar_trans"/>
</dbReference>
<accession>A0A9P8P5R0</accession>
<gene>
    <name evidence="6" type="ORF">OGAPHI_003955</name>
</gene>
<organism evidence="6 7">
    <name type="scientific">Ogataea philodendri</name>
    <dbReference type="NCBI Taxonomy" id="1378263"/>
    <lineage>
        <taxon>Eukaryota</taxon>
        <taxon>Fungi</taxon>
        <taxon>Dikarya</taxon>
        <taxon>Ascomycota</taxon>
        <taxon>Saccharomycotina</taxon>
        <taxon>Pichiomycetes</taxon>
        <taxon>Pichiales</taxon>
        <taxon>Pichiaceae</taxon>
        <taxon>Ogataea</taxon>
    </lineage>
</organism>
<feature type="region of interest" description="Disordered" evidence="4">
    <location>
        <begin position="1"/>
        <end position="21"/>
    </location>
</feature>
<evidence type="ECO:0000313" key="7">
    <source>
        <dbReference type="Proteomes" id="UP000769157"/>
    </source>
</evidence>
<comment type="similarity">
    <text evidence="1">Belongs to the glycosyltransferase 34 family.</text>
</comment>
<dbReference type="PANTHER" id="PTHR31306:SF10">
    <property type="entry name" value="ALPHA-1,6-MANNOSYLTRANSFERASE MNN11-RELATED"/>
    <property type="match status" value="1"/>
</dbReference>
<keyword evidence="5" id="KW-0472">Membrane</keyword>
<keyword evidence="5" id="KW-0812">Transmembrane</keyword>
<dbReference type="OrthoDB" id="205108at2759"/>
<keyword evidence="3" id="KW-0808">Transferase</keyword>